<dbReference type="EMBL" id="MJFZ01000205">
    <property type="protein sequence ID" value="RAW34303.1"/>
    <property type="molecule type" value="Genomic_DNA"/>
</dbReference>
<evidence type="ECO:0000313" key="1">
    <source>
        <dbReference type="EMBL" id="KAG6957434.1"/>
    </source>
</evidence>
<sequence length="131" mass="12977">MSTVRNVVQQALISASGGNSGGQSTRTTTTSSAPVIISTTTAPVSVTGVAAAGMPTTQSVVVAVGRLVVPATTSSTMGPVSVPYVGGQSATNIVQPLQGGSIYGVRAVQPPTWLPSEPVPGVQLESMLPSS</sequence>
<evidence type="ECO:0000313" key="3">
    <source>
        <dbReference type="Proteomes" id="UP000251314"/>
    </source>
</evidence>
<dbReference type="AlphaFoldDB" id="A0A329SBS8"/>
<reference evidence="1" key="2">
    <citation type="submission" date="2021-01" db="EMBL/GenBank/DDBJ databases">
        <title>Phytophthora aleatoria, a newly-described species from Pinus radiata is distinct from Phytophthora cactorum isolates based on comparative genomics.</title>
        <authorList>
            <person name="Mcdougal R."/>
            <person name="Panda P."/>
            <person name="Williams N."/>
            <person name="Studholme D.J."/>
        </authorList>
    </citation>
    <scope>NUCLEOTIDE SEQUENCE</scope>
    <source>
        <strain evidence="1">NZFS 3830</strain>
    </source>
</reference>
<dbReference type="Proteomes" id="UP000251314">
    <property type="component" value="Unassembled WGS sequence"/>
</dbReference>
<keyword evidence="3" id="KW-1185">Reference proteome</keyword>
<dbReference type="EMBL" id="JAENGZ010000544">
    <property type="protein sequence ID" value="KAG6957434.1"/>
    <property type="molecule type" value="Genomic_DNA"/>
</dbReference>
<organism evidence="2 3">
    <name type="scientific">Phytophthora cactorum</name>
    <dbReference type="NCBI Taxonomy" id="29920"/>
    <lineage>
        <taxon>Eukaryota</taxon>
        <taxon>Sar</taxon>
        <taxon>Stramenopiles</taxon>
        <taxon>Oomycota</taxon>
        <taxon>Peronosporomycetes</taxon>
        <taxon>Peronosporales</taxon>
        <taxon>Peronosporaceae</taxon>
        <taxon>Phytophthora</taxon>
    </lineage>
</organism>
<dbReference type="Proteomes" id="UP000688947">
    <property type="component" value="Unassembled WGS sequence"/>
</dbReference>
<reference evidence="2 3" key="1">
    <citation type="submission" date="2018-01" db="EMBL/GenBank/DDBJ databases">
        <title>Draft genome of the strawberry crown rot pathogen Phytophthora cactorum.</title>
        <authorList>
            <person name="Armitage A.D."/>
            <person name="Lysoe E."/>
            <person name="Nellist C.F."/>
            <person name="Harrison R.J."/>
            <person name="Brurberg M.B."/>
        </authorList>
    </citation>
    <scope>NUCLEOTIDE SEQUENCE [LARGE SCALE GENOMIC DNA]</scope>
    <source>
        <strain evidence="2 3">10300</strain>
    </source>
</reference>
<proteinExistence type="predicted"/>
<protein>
    <submittedName>
        <fullName evidence="2">Uncharacterized protein</fullName>
    </submittedName>
</protein>
<dbReference type="VEuPathDB" id="FungiDB:PC110_g9382"/>
<comment type="caution">
    <text evidence="2">The sequence shown here is derived from an EMBL/GenBank/DDBJ whole genome shotgun (WGS) entry which is preliminary data.</text>
</comment>
<gene>
    <name evidence="1" type="ORF">JG687_00009990</name>
    <name evidence="2" type="ORF">PC110_g9382</name>
</gene>
<evidence type="ECO:0000313" key="2">
    <source>
        <dbReference type="EMBL" id="RAW34303.1"/>
    </source>
</evidence>
<accession>A0A329SBS8</accession>
<dbReference type="OrthoDB" id="10330220at2759"/>
<name>A0A329SBS8_9STRA</name>